<evidence type="ECO:0000256" key="4">
    <source>
        <dbReference type="ARBA" id="ARBA00022781"/>
    </source>
</evidence>
<dbReference type="GO" id="GO:0046933">
    <property type="term" value="F:proton-transporting ATP synthase activity, rotational mechanism"/>
    <property type="evidence" value="ECO:0007669"/>
    <property type="project" value="InterPro"/>
</dbReference>
<gene>
    <name evidence="10" type="ordered locus">MARTH_orf252</name>
</gene>
<sequence>MYLKNLVQKQNNLNNVKMKVNNDRNILLITIAKLTKHLSYCINSSLLNKKIIASIAKKYELNNLIANEALDNAKENKFLKKIKNLFVKEKQLWIYFTEEQKYATDSYGRYERKIKANIKKADADFIAIGQRANWFCKKNDLNVLLSIQEQDKNNGDLSVALTQIVRALYNQQNYSRVFFVINTNKSYDEPFQILPLNNYNLEKLIRGAQDEDNELIDTSDFKIYPDIENFIEAQIDIFLENTIHSLVIESSFYNAKNALVVANKAINELDKTLEKLTKTIHSIRRENEVEEITMLTRKNKPVFETSNDEGAL</sequence>
<dbReference type="STRING" id="243272.MARTH_orf252"/>
<evidence type="ECO:0000256" key="3">
    <source>
        <dbReference type="ARBA" id="ARBA00022448"/>
    </source>
</evidence>
<dbReference type="HOGENOM" id="CLU_079868_0_0_14"/>
<protein>
    <recommendedName>
        <fullName evidence="12">ATP synthase gamma chain</fullName>
    </recommendedName>
</protein>
<accession>B3PMA6</accession>
<dbReference type="SUPFAM" id="SSF52943">
    <property type="entry name" value="ATP synthase (F1-ATPase), gamma subunit"/>
    <property type="match status" value="1"/>
</dbReference>
<dbReference type="EMBL" id="CP001047">
    <property type="protein sequence ID" value="ACF07158.1"/>
    <property type="molecule type" value="Genomic_DNA"/>
</dbReference>
<keyword evidence="5" id="KW-0406">Ion transport</keyword>
<evidence type="ECO:0000256" key="5">
    <source>
        <dbReference type="ARBA" id="ARBA00023065"/>
    </source>
</evidence>
<comment type="subcellular location">
    <subcellularLocation>
        <location evidence="1">Membrane</location>
        <topology evidence="1">Peripheral membrane protein</topology>
    </subcellularLocation>
</comment>
<dbReference type="RefSeq" id="WP_012498115.1">
    <property type="nucleotide sequence ID" value="NC_011025.1"/>
</dbReference>
<dbReference type="InterPro" id="IPR035968">
    <property type="entry name" value="ATP_synth_F1_ATPase_gsu"/>
</dbReference>
<dbReference type="Proteomes" id="UP000008812">
    <property type="component" value="Chromosome"/>
</dbReference>
<keyword evidence="8" id="KW-0066">ATP synthesis</keyword>
<evidence type="ECO:0000256" key="6">
    <source>
        <dbReference type="ARBA" id="ARBA00023136"/>
    </source>
</evidence>
<evidence type="ECO:0000256" key="7">
    <source>
        <dbReference type="ARBA" id="ARBA00023196"/>
    </source>
</evidence>
<dbReference type="Gene3D" id="3.40.1380.10">
    <property type="match status" value="1"/>
</dbReference>
<keyword evidence="11" id="KW-1185">Reference proteome</keyword>
<evidence type="ECO:0000256" key="1">
    <source>
        <dbReference type="ARBA" id="ARBA00004170"/>
    </source>
</evidence>
<comment type="similarity">
    <text evidence="2">Belongs to the ATPase gamma chain family.</text>
</comment>
<evidence type="ECO:0000313" key="11">
    <source>
        <dbReference type="Proteomes" id="UP000008812"/>
    </source>
</evidence>
<keyword evidence="3" id="KW-0813">Transport</keyword>
<dbReference type="KEGG" id="mat:MARTH_orf252"/>
<keyword evidence="4" id="KW-0375">Hydrogen ion transport</keyword>
<keyword evidence="9" id="KW-0175">Coiled coil</keyword>
<keyword evidence="7" id="KW-0139">CF(1)</keyword>
<evidence type="ECO:0000256" key="9">
    <source>
        <dbReference type="SAM" id="Coils"/>
    </source>
</evidence>
<evidence type="ECO:0008006" key="12">
    <source>
        <dbReference type="Google" id="ProtNLM"/>
    </source>
</evidence>
<proteinExistence type="inferred from homology"/>
<evidence type="ECO:0000256" key="8">
    <source>
        <dbReference type="ARBA" id="ARBA00023310"/>
    </source>
</evidence>
<organism evidence="10 11">
    <name type="scientific">Metamycoplasma arthritidis (strain 158L3-1)</name>
    <name type="common">Mycoplasma arthritidis</name>
    <dbReference type="NCBI Taxonomy" id="243272"/>
    <lineage>
        <taxon>Bacteria</taxon>
        <taxon>Bacillati</taxon>
        <taxon>Mycoplasmatota</taxon>
        <taxon>Mycoplasmoidales</taxon>
        <taxon>Metamycoplasmataceae</taxon>
        <taxon>Metamycoplasma</taxon>
    </lineage>
</organism>
<dbReference type="NCBIfam" id="NF045933">
    <property type="entry name" value="MSC_0622_gamma"/>
    <property type="match status" value="1"/>
</dbReference>
<evidence type="ECO:0000313" key="10">
    <source>
        <dbReference type="EMBL" id="ACF07158.1"/>
    </source>
</evidence>
<dbReference type="eggNOG" id="ENOG5033TK5">
    <property type="taxonomic scope" value="Bacteria"/>
</dbReference>
<dbReference type="AlphaFoldDB" id="B3PMA6"/>
<feature type="coiled-coil region" evidence="9">
    <location>
        <begin position="259"/>
        <end position="293"/>
    </location>
</feature>
<reference evidence="10 11" key="1">
    <citation type="journal article" date="2008" name="Infect. Immun.">
        <title>Genome of Mycoplasma arthritidis.</title>
        <authorList>
            <person name="Dybvig K."/>
            <person name="Zuhua C."/>
            <person name="Lao P."/>
            <person name="Jordan D.S."/>
            <person name="French C.T."/>
            <person name="Tu A.H."/>
            <person name="Loraine A.E."/>
        </authorList>
    </citation>
    <scope>NUCLEOTIDE SEQUENCE [LARGE SCALE GENOMIC DNA]</scope>
    <source>
        <strain evidence="10 11">158L3-1</strain>
    </source>
</reference>
<evidence type="ECO:0000256" key="2">
    <source>
        <dbReference type="ARBA" id="ARBA00007681"/>
    </source>
</evidence>
<keyword evidence="6" id="KW-0472">Membrane</keyword>
<name>B3PMA6_META1</name>
<dbReference type="GO" id="GO:0045259">
    <property type="term" value="C:proton-transporting ATP synthase complex"/>
    <property type="evidence" value="ECO:0007669"/>
    <property type="project" value="UniProtKB-KW"/>
</dbReference>